<dbReference type="InterPro" id="IPR010158">
    <property type="entry name" value="Amidase_Cbmase"/>
</dbReference>
<dbReference type="NCBIfam" id="NF006771">
    <property type="entry name" value="PRK09290.1-5"/>
    <property type="match status" value="1"/>
</dbReference>
<dbReference type="OMA" id="EQIFYYA"/>
<dbReference type="SUPFAM" id="SSF55031">
    <property type="entry name" value="Bacterial exopeptidase dimerisation domain"/>
    <property type="match status" value="1"/>
</dbReference>
<dbReference type="PANTHER" id="PTHR32494">
    <property type="entry name" value="ALLANTOATE DEIMINASE-RELATED"/>
    <property type="match status" value="1"/>
</dbReference>
<evidence type="ECO:0000313" key="5">
    <source>
        <dbReference type="Proteomes" id="UP000070544"/>
    </source>
</evidence>
<dbReference type="Gene3D" id="3.40.630.10">
    <property type="entry name" value="Zn peptidases"/>
    <property type="match status" value="1"/>
</dbReference>
<dbReference type="GO" id="GO:0016813">
    <property type="term" value="F:hydrolase activity, acting on carbon-nitrogen (but not peptide) bonds, in linear amidines"/>
    <property type="evidence" value="ECO:0007669"/>
    <property type="project" value="InterPro"/>
</dbReference>
<gene>
    <name evidence="4" type="ORF">M427DRAFT_94244</name>
</gene>
<name>A0A139AUZ9_GONPJ</name>
<evidence type="ECO:0000259" key="3">
    <source>
        <dbReference type="Pfam" id="PF07687"/>
    </source>
</evidence>
<sequence length="416" mass="45366">MAIKVNGDRLWSTIQDTAKWGGTAKGGVCRPALSDDDRAVRDWFVAAGREIGCEVFWDELGNVFVKRQGKNKDLPPIGIGSHLDTQFTGGKFDGILGVLCGLEVLRTLHDQGIETNAGIVAVCWTNEEGCRFTPAMVASGVWGGAFTKEYAYSREDPQHLRFGDELERIGYKGTVPCDGNVNKLSAHFELHIEQGPVLEDEKIPIGVVVGVQAIRWYNCTVTGQDCHAGTTPMHLRRNALHAACVMIDALNSIALRFSQGVSTVGVIESKPGSVNTVPGFCHFTVDLRNPDDEVLEEMEKEAEKELAEIATRLKVTHKFERFWTCPATKFHPDCISAVQKSVDALGYPARTITSGAGHDSVYTAKLCPTSMVFIPCLDGISHNERESAEKVDCEMGANVLCNAVLHFDAQLASGKK</sequence>
<dbReference type="NCBIfam" id="NF006769">
    <property type="entry name" value="PRK09290.1-3"/>
    <property type="match status" value="1"/>
</dbReference>
<protein>
    <submittedName>
        <fullName evidence="4">N-carbamyl-L-amino acid hydrolase</fullName>
    </submittedName>
</protein>
<dbReference type="EMBL" id="KQ965735">
    <property type="protein sequence ID" value="KXS20552.1"/>
    <property type="molecule type" value="Genomic_DNA"/>
</dbReference>
<evidence type="ECO:0000256" key="2">
    <source>
        <dbReference type="ARBA" id="ARBA00022801"/>
    </source>
</evidence>
<dbReference type="Proteomes" id="UP000070544">
    <property type="component" value="Unassembled WGS sequence"/>
</dbReference>
<evidence type="ECO:0000313" key="4">
    <source>
        <dbReference type="EMBL" id="KXS20552.1"/>
    </source>
</evidence>
<comment type="similarity">
    <text evidence="1">Belongs to the peptidase M20A family.</text>
</comment>
<dbReference type="Pfam" id="PF01546">
    <property type="entry name" value="Peptidase_M20"/>
    <property type="match status" value="1"/>
</dbReference>
<dbReference type="Pfam" id="PF07687">
    <property type="entry name" value="M20_dimer"/>
    <property type="match status" value="1"/>
</dbReference>
<dbReference type="InterPro" id="IPR002933">
    <property type="entry name" value="Peptidase_M20"/>
</dbReference>
<dbReference type="PANTHER" id="PTHR32494:SF5">
    <property type="entry name" value="ALLANTOATE AMIDOHYDROLASE"/>
    <property type="match status" value="1"/>
</dbReference>
<dbReference type="PIRSF" id="PIRSF001235">
    <property type="entry name" value="Amidase_carbamoylase"/>
    <property type="match status" value="1"/>
</dbReference>
<dbReference type="Gene3D" id="3.30.70.360">
    <property type="match status" value="1"/>
</dbReference>
<dbReference type="NCBIfam" id="TIGR01879">
    <property type="entry name" value="hydantase"/>
    <property type="match status" value="1"/>
</dbReference>
<dbReference type="InterPro" id="IPR036264">
    <property type="entry name" value="Bact_exopeptidase_dim_dom"/>
</dbReference>
<evidence type="ECO:0000256" key="1">
    <source>
        <dbReference type="ARBA" id="ARBA00006247"/>
    </source>
</evidence>
<organism evidence="4 5">
    <name type="scientific">Gonapodya prolifera (strain JEL478)</name>
    <name type="common">Monoblepharis prolifera</name>
    <dbReference type="NCBI Taxonomy" id="1344416"/>
    <lineage>
        <taxon>Eukaryota</taxon>
        <taxon>Fungi</taxon>
        <taxon>Fungi incertae sedis</taxon>
        <taxon>Chytridiomycota</taxon>
        <taxon>Chytridiomycota incertae sedis</taxon>
        <taxon>Monoblepharidomycetes</taxon>
        <taxon>Monoblepharidales</taxon>
        <taxon>Gonapodyaceae</taxon>
        <taxon>Gonapodya</taxon>
    </lineage>
</organism>
<dbReference type="AlphaFoldDB" id="A0A139AUZ9"/>
<reference evidence="4 5" key="1">
    <citation type="journal article" date="2015" name="Genome Biol. Evol.">
        <title>Phylogenomic analyses indicate that early fungi evolved digesting cell walls of algal ancestors of land plants.</title>
        <authorList>
            <person name="Chang Y."/>
            <person name="Wang S."/>
            <person name="Sekimoto S."/>
            <person name="Aerts A.L."/>
            <person name="Choi C."/>
            <person name="Clum A."/>
            <person name="LaButti K.M."/>
            <person name="Lindquist E.A."/>
            <person name="Yee Ngan C."/>
            <person name="Ohm R.A."/>
            <person name="Salamov A.A."/>
            <person name="Grigoriev I.V."/>
            <person name="Spatafora J.W."/>
            <person name="Berbee M.L."/>
        </authorList>
    </citation>
    <scope>NUCLEOTIDE SEQUENCE [LARGE SCALE GENOMIC DNA]</scope>
    <source>
        <strain evidence="4 5">JEL478</strain>
    </source>
</reference>
<dbReference type="InterPro" id="IPR011650">
    <property type="entry name" value="Peptidase_M20_dimer"/>
</dbReference>
<dbReference type="SUPFAM" id="SSF53187">
    <property type="entry name" value="Zn-dependent exopeptidases"/>
    <property type="match status" value="1"/>
</dbReference>
<keyword evidence="5" id="KW-1185">Reference proteome</keyword>
<feature type="domain" description="Peptidase M20 dimerisation" evidence="3">
    <location>
        <begin position="212"/>
        <end position="309"/>
    </location>
</feature>
<dbReference type="CDD" id="cd03884">
    <property type="entry name" value="M20_bAS"/>
    <property type="match status" value="1"/>
</dbReference>
<accession>A0A139AUZ9</accession>
<dbReference type="OrthoDB" id="4676at2759"/>
<dbReference type="STRING" id="1344416.A0A139AUZ9"/>
<keyword evidence="2 4" id="KW-0378">Hydrolase</keyword>
<proteinExistence type="inferred from homology"/>